<accession>A0A9D4EJD7</accession>
<gene>
    <name evidence="2" type="ORF">DPMN_180566</name>
</gene>
<feature type="region of interest" description="Disordered" evidence="1">
    <location>
        <begin position="1"/>
        <end position="76"/>
    </location>
</feature>
<protein>
    <submittedName>
        <fullName evidence="2">Uncharacterized protein</fullName>
    </submittedName>
</protein>
<name>A0A9D4EJD7_DREPO</name>
<proteinExistence type="predicted"/>
<feature type="compositionally biased region" description="Polar residues" evidence="1">
    <location>
        <begin position="25"/>
        <end position="40"/>
    </location>
</feature>
<sequence>MNIPSTDRPTNRPTDRPTDRHTAGQPASQPASKTDRQTQLGIEPVTSRSVDRHYPLRHGGWGGVEGCDEDVQWLPS</sequence>
<dbReference type="Proteomes" id="UP000828390">
    <property type="component" value="Unassembled WGS sequence"/>
</dbReference>
<dbReference type="AlphaFoldDB" id="A0A9D4EJD7"/>
<keyword evidence="3" id="KW-1185">Reference proteome</keyword>
<feature type="compositionally biased region" description="Basic and acidic residues" evidence="1">
    <location>
        <begin position="9"/>
        <end position="22"/>
    </location>
</feature>
<reference evidence="2" key="1">
    <citation type="journal article" date="2019" name="bioRxiv">
        <title>The Genome of the Zebra Mussel, Dreissena polymorpha: A Resource for Invasive Species Research.</title>
        <authorList>
            <person name="McCartney M.A."/>
            <person name="Auch B."/>
            <person name="Kono T."/>
            <person name="Mallez S."/>
            <person name="Zhang Y."/>
            <person name="Obille A."/>
            <person name="Becker A."/>
            <person name="Abrahante J.E."/>
            <person name="Garbe J."/>
            <person name="Badalamenti J.P."/>
            <person name="Herman A."/>
            <person name="Mangelson H."/>
            <person name="Liachko I."/>
            <person name="Sullivan S."/>
            <person name="Sone E.D."/>
            <person name="Koren S."/>
            <person name="Silverstein K.A.T."/>
            <person name="Beckman K.B."/>
            <person name="Gohl D.M."/>
        </authorList>
    </citation>
    <scope>NUCLEOTIDE SEQUENCE</scope>
    <source>
        <strain evidence="2">Duluth1</strain>
        <tissue evidence="2">Whole animal</tissue>
    </source>
</reference>
<comment type="caution">
    <text evidence="2">The sequence shown here is derived from an EMBL/GenBank/DDBJ whole genome shotgun (WGS) entry which is preliminary data.</text>
</comment>
<organism evidence="2 3">
    <name type="scientific">Dreissena polymorpha</name>
    <name type="common">Zebra mussel</name>
    <name type="synonym">Mytilus polymorpha</name>
    <dbReference type="NCBI Taxonomy" id="45954"/>
    <lineage>
        <taxon>Eukaryota</taxon>
        <taxon>Metazoa</taxon>
        <taxon>Spiralia</taxon>
        <taxon>Lophotrochozoa</taxon>
        <taxon>Mollusca</taxon>
        <taxon>Bivalvia</taxon>
        <taxon>Autobranchia</taxon>
        <taxon>Heteroconchia</taxon>
        <taxon>Euheterodonta</taxon>
        <taxon>Imparidentia</taxon>
        <taxon>Neoheterodontei</taxon>
        <taxon>Myida</taxon>
        <taxon>Dreissenoidea</taxon>
        <taxon>Dreissenidae</taxon>
        <taxon>Dreissena</taxon>
    </lineage>
</organism>
<reference evidence="2" key="2">
    <citation type="submission" date="2020-11" db="EMBL/GenBank/DDBJ databases">
        <authorList>
            <person name="McCartney M.A."/>
            <person name="Auch B."/>
            <person name="Kono T."/>
            <person name="Mallez S."/>
            <person name="Becker A."/>
            <person name="Gohl D.M."/>
            <person name="Silverstein K.A.T."/>
            <person name="Koren S."/>
            <person name="Bechman K.B."/>
            <person name="Herman A."/>
            <person name="Abrahante J.E."/>
            <person name="Garbe J."/>
        </authorList>
    </citation>
    <scope>NUCLEOTIDE SEQUENCE</scope>
    <source>
        <strain evidence="2">Duluth1</strain>
        <tissue evidence="2">Whole animal</tissue>
    </source>
</reference>
<feature type="compositionally biased region" description="Acidic residues" evidence="1">
    <location>
        <begin position="66"/>
        <end position="76"/>
    </location>
</feature>
<evidence type="ECO:0000313" key="2">
    <source>
        <dbReference type="EMBL" id="KAH3779087.1"/>
    </source>
</evidence>
<evidence type="ECO:0000256" key="1">
    <source>
        <dbReference type="SAM" id="MobiDB-lite"/>
    </source>
</evidence>
<dbReference type="EMBL" id="JAIWYP010000009">
    <property type="protein sequence ID" value="KAH3779087.1"/>
    <property type="molecule type" value="Genomic_DNA"/>
</dbReference>
<evidence type="ECO:0000313" key="3">
    <source>
        <dbReference type="Proteomes" id="UP000828390"/>
    </source>
</evidence>